<keyword evidence="1" id="KW-0812">Transmembrane</keyword>
<sequence length="337" mass="33483">MPYHRLATLRPEWASWSKPLLAVLATFIAYVVMASVLLVGSVLALALLPRVNIALGITSGAPTSPLDVGLALAMGALWLPAAMIGVRFGGWRPLGPTWSVTTRPRRDLIRHLGVWVVVAGLAAVALAAVVGVITGSPELAGSPATEGSSIGAGQLILVLAVALVLGPVQAAGLELTFRGVLLQALGTGLRSPLPPILLMTAVTLIGRELTVAVLIPALALALSAGVLAWKSGGLELPVMLTTTVTISSIASAALASGTGAGAGTAALVAASAAPGTSAAGLTVADGTAALAGGIAAALTLLVLTAVLITLISRHFGLALLQPVARPATAPTPEAVPH</sequence>
<keyword evidence="2" id="KW-0645">Protease</keyword>
<feature type="transmembrane region" description="Helical" evidence="1">
    <location>
        <begin position="147"/>
        <end position="168"/>
    </location>
</feature>
<feature type="transmembrane region" description="Helical" evidence="1">
    <location>
        <begin position="20"/>
        <end position="48"/>
    </location>
</feature>
<feature type="transmembrane region" description="Helical" evidence="1">
    <location>
        <begin position="236"/>
        <end position="269"/>
    </location>
</feature>
<dbReference type="GO" id="GO:0006508">
    <property type="term" value="P:proteolysis"/>
    <property type="evidence" value="ECO:0007669"/>
    <property type="project" value="UniProtKB-KW"/>
</dbReference>
<accession>A0A9D2RP47</accession>
<keyword evidence="1" id="KW-1133">Transmembrane helix</keyword>
<dbReference type="EMBL" id="DWZH01000079">
    <property type="protein sequence ID" value="HJB10835.1"/>
    <property type="molecule type" value="Genomic_DNA"/>
</dbReference>
<keyword evidence="1" id="KW-0472">Membrane</keyword>
<dbReference type="Proteomes" id="UP000823823">
    <property type="component" value="Unassembled WGS sequence"/>
</dbReference>
<evidence type="ECO:0000256" key="1">
    <source>
        <dbReference type="SAM" id="Phobius"/>
    </source>
</evidence>
<comment type="caution">
    <text evidence="2">The sequence shown here is derived from an EMBL/GenBank/DDBJ whole genome shotgun (WGS) entry which is preliminary data.</text>
</comment>
<feature type="transmembrane region" description="Helical" evidence="1">
    <location>
        <begin position="289"/>
        <end position="311"/>
    </location>
</feature>
<feature type="transmembrane region" description="Helical" evidence="1">
    <location>
        <begin position="112"/>
        <end position="135"/>
    </location>
</feature>
<gene>
    <name evidence="2" type="ORF">H9786_09970</name>
</gene>
<evidence type="ECO:0000313" key="2">
    <source>
        <dbReference type="EMBL" id="HJB10835.1"/>
    </source>
</evidence>
<proteinExistence type="predicted"/>
<keyword evidence="2" id="KW-0378">Hydrolase</keyword>
<feature type="transmembrane region" description="Helical" evidence="1">
    <location>
        <begin position="211"/>
        <end position="229"/>
    </location>
</feature>
<reference evidence="2" key="2">
    <citation type="submission" date="2021-04" db="EMBL/GenBank/DDBJ databases">
        <authorList>
            <person name="Gilroy R."/>
        </authorList>
    </citation>
    <scope>NUCLEOTIDE SEQUENCE</scope>
    <source>
        <strain evidence="2">ChiHjej13B12-24818</strain>
    </source>
</reference>
<protein>
    <submittedName>
        <fullName evidence="2">CAAX protease</fullName>
    </submittedName>
</protein>
<dbReference type="AlphaFoldDB" id="A0A9D2RP47"/>
<dbReference type="GO" id="GO:0008233">
    <property type="term" value="F:peptidase activity"/>
    <property type="evidence" value="ECO:0007669"/>
    <property type="project" value="UniProtKB-KW"/>
</dbReference>
<reference evidence="2" key="1">
    <citation type="journal article" date="2021" name="PeerJ">
        <title>Extensive microbial diversity within the chicken gut microbiome revealed by metagenomics and culture.</title>
        <authorList>
            <person name="Gilroy R."/>
            <person name="Ravi A."/>
            <person name="Getino M."/>
            <person name="Pursley I."/>
            <person name="Horton D.L."/>
            <person name="Alikhan N.F."/>
            <person name="Baker D."/>
            <person name="Gharbi K."/>
            <person name="Hall N."/>
            <person name="Watson M."/>
            <person name="Adriaenssens E.M."/>
            <person name="Foster-Nyarko E."/>
            <person name="Jarju S."/>
            <person name="Secka A."/>
            <person name="Antonio M."/>
            <person name="Oren A."/>
            <person name="Chaudhuri R.R."/>
            <person name="La Ragione R."/>
            <person name="Hildebrand F."/>
            <person name="Pallen M.J."/>
        </authorList>
    </citation>
    <scope>NUCLEOTIDE SEQUENCE</scope>
    <source>
        <strain evidence="2">ChiHjej13B12-24818</strain>
    </source>
</reference>
<organism evidence="2 3">
    <name type="scientific">Candidatus Brachybacterium merdavium</name>
    <dbReference type="NCBI Taxonomy" id="2838513"/>
    <lineage>
        <taxon>Bacteria</taxon>
        <taxon>Bacillati</taxon>
        <taxon>Actinomycetota</taxon>
        <taxon>Actinomycetes</taxon>
        <taxon>Micrococcales</taxon>
        <taxon>Dermabacteraceae</taxon>
        <taxon>Brachybacterium</taxon>
    </lineage>
</organism>
<evidence type="ECO:0000313" key="3">
    <source>
        <dbReference type="Proteomes" id="UP000823823"/>
    </source>
</evidence>
<feature type="transmembrane region" description="Helical" evidence="1">
    <location>
        <begin position="68"/>
        <end position="91"/>
    </location>
</feature>
<name>A0A9D2RP47_9MICO</name>